<dbReference type="Gene3D" id="3.90.176.10">
    <property type="entry name" value="Toxin ADP-ribosyltransferase, Chain A, domain 1"/>
    <property type="match status" value="2"/>
</dbReference>
<evidence type="ECO:0000313" key="2">
    <source>
        <dbReference type="EMBL" id="CAF1223870.1"/>
    </source>
</evidence>
<dbReference type="EMBL" id="CAJNOM010000002">
    <property type="protein sequence ID" value="CAF0736957.1"/>
    <property type="molecule type" value="Genomic_DNA"/>
</dbReference>
<proteinExistence type="predicted"/>
<dbReference type="EMBL" id="CAJNOI010000279">
    <property type="protein sequence ID" value="CAF1223870.1"/>
    <property type="molecule type" value="Genomic_DNA"/>
</dbReference>
<dbReference type="OrthoDB" id="10021876at2759"/>
<name>A0A814Y1J8_9BILA</name>
<evidence type="ECO:0000313" key="3">
    <source>
        <dbReference type="Proteomes" id="UP000663832"/>
    </source>
</evidence>
<dbReference type="PROSITE" id="PS51996">
    <property type="entry name" value="TR_MART"/>
    <property type="match status" value="2"/>
</dbReference>
<comment type="caution">
    <text evidence="2">The sequence shown here is derived from an EMBL/GenBank/DDBJ whole genome shotgun (WGS) entry which is preliminary data.</text>
</comment>
<reference evidence="2" key="1">
    <citation type="submission" date="2021-02" db="EMBL/GenBank/DDBJ databases">
        <authorList>
            <person name="Nowell W R."/>
        </authorList>
    </citation>
    <scope>NUCLEOTIDE SEQUENCE</scope>
</reference>
<sequence>MSSRSRLYTRFRHQNNTHSIKKTHLVIFDIDVDQSMLSDLTIEMKIFNEDEIDLWFDYITSDVNEIYLIVSNLLGYTFIQFIHDYPQIKSIYIFCKDPQYRNYSNTLTKLQGTFDDINVMWQQFQHNYNIFYSYYDFQQSTFKSINSTSAESVWWIVFYKILQHIKHTNIAKDEFIEFYRNSVGDSERQLRNIQELVDRYDSTEAIYWYTKESLTYPLLNQTLRTEKNINNIFKLRLFITDLISQLRILQSDQRKIGDHSLLVYRGQAMLTEDIQQLKSAIGNSIRYNRCLSTLLNRDIALGVAEYARENPDLERVLMTIEIDSNNINNNTAPFANISQHSYDKDEEEVLLSMNSILLIESVELDENHLWNVRLKYIDNQWDVEFDERSIFSRHGEKIFIRHLSKENNQFIAFQLLLDFILRLEQTFYAEQELLEFARSKYESNPAQLAEIDDFERNYRPEDAVKWFSKDNFLYRLLNESLRTEIINDIVKMRYFIYDLHNQLAELQLSFIDSLNGKKEIVLYRGLLMKVAQLNELRENFDGLISMNSFVSATQDEYVAIVFSGDGEQTIPPDEVSVIYEMLIDTDIRSTPYAKIQSTIVDEEEVLFSIGSTFRIGKINEIRSRVYRVKLTMVHKEDELWNKLTAHLDS</sequence>
<dbReference type="Proteomes" id="UP000663877">
    <property type="component" value="Unassembled WGS sequence"/>
</dbReference>
<dbReference type="SUPFAM" id="SSF56399">
    <property type="entry name" value="ADP-ribosylation"/>
    <property type="match status" value="2"/>
</dbReference>
<dbReference type="Proteomes" id="UP000663832">
    <property type="component" value="Unassembled WGS sequence"/>
</dbReference>
<organism evidence="2 4">
    <name type="scientific">Adineta steineri</name>
    <dbReference type="NCBI Taxonomy" id="433720"/>
    <lineage>
        <taxon>Eukaryota</taxon>
        <taxon>Metazoa</taxon>
        <taxon>Spiralia</taxon>
        <taxon>Gnathifera</taxon>
        <taxon>Rotifera</taxon>
        <taxon>Eurotatoria</taxon>
        <taxon>Bdelloidea</taxon>
        <taxon>Adinetida</taxon>
        <taxon>Adinetidae</taxon>
        <taxon>Adineta</taxon>
    </lineage>
</organism>
<protein>
    <submittedName>
        <fullName evidence="2">Uncharacterized protein</fullName>
    </submittedName>
</protein>
<keyword evidence="3" id="KW-1185">Reference proteome</keyword>
<gene>
    <name evidence="2" type="ORF">BJG266_LOCUS28133</name>
    <name evidence="1" type="ORF">QVE165_LOCUS661</name>
</gene>
<accession>A0A814Y1J8</accession>
<evidence type="ECO:0000313" key="1">
    <source>
        <dbReference type="EMBL" id="CAF0736957.1"/>
    </source>
</evidence>
<evidence type="ECO:0000313" key="4">
    <source>
        <dbReference type="Proteomes" id="UP000663877"/>
    </source>
</evidence>
<dbReference type="AlphaFoldDB" id="A0A814Y1J8"/>